<feature type="region of interest" description="Disordered" evidence="1">
    <location>
        <begin position="77"/>
        <end position="165"/>
    </location>
</feature>
<evidence type="ECO:0000313" key="2">
    <source>
        <dbReference type="EMBL" id="KAK0445016.1"/>
    </source>
</evidence>
<sequence>MASLTSSSTATSRGIARPNTEHFMLELEGYDEWDFIDGYARGSEVLESGSSGWTLTQATDQGQYPFSRVIECRLESPKSHVSAEREASKSQPTLLLKPRRKNILKSRTPSPSGEEHGQKNNRRWSKIWLRLSRQPTERTKQSGEVRRGNGESFNGRKDVNSRVQSEQVEVDIADEASTQSQPSRIWVALQGRTFLDAENGT</sequence>
<dbReference type="RefSeq" id="XP_060325363.1">
    <property type="nucleotide sequence ID" value="XM_060470080.1"/>
</dbReference>
<feature type="compositionally biased region" description="Basic and acidic residues" evidence="1">
    <location>
        <begin position="135"/>
        <end position="160"/>
    </location>
</feature>
<gene>
    <name evidence="2" type="ORF">EV420DRAFT_1484447</name>
</gene>
<protein>
    <submittedName>
        <fullName evidence="2">Uncharacterized protein</fullName>
    </submittedName>
</protein>
<dbReference type="EMBL" id="JAUEPS010000051">
    <property type="protein sequence ID" value="KAK0445016.1"/>
    <property type="molecule type" value="Genomic_DNA"/>
</dbReference>
<dbReference type="GeneID" id="85353628"/>
<keyword evidence="3" id="KW-1185">Reference proteome</keyword>
<evidence type="ECO:0000313" key="3">
    <source>
        <dbReference type="Proteomes" id="UP001175211"/>
    </source>
</evidence>
<comment type="caution">
    <text evidence="2">The sequence shown here is derived from an EMBL/GenBank/DDBJ whole genome shotgun (WGS) entry which is preliminary data.</text>
</comment>
<name>A0AA39JNL5_ARMTA</name>
<proteinExistence type="predicted"/>
<dbReference type="AlphaFoldDB" id="A0AA39JNL5"/>
<evidence type="ECO:0000256" key="1">
    <source>
        <dbReference type="SAM" id="MobiDB-lite"/>
    </source>
</evidence>
<organism evidence="2 3">
    <name type="scientific">Armillaria tabescens</name>
    <name type="common">Ringless honey mushroom</name>
    <name type="synonym">Agaricus tabescens</name>
    <dbReference type="NCBI Taxonomy" id="1929756"/>
    <lineage>
        <taxon>Eukaryota</taxon>
        <taxon>Fungi</taxon>
        <taxon>Dikarya</taxon>
        <taxon>Basidiomycota</taxon>
        <taxon>Agaricomycotina</taxon>
        <taxon>Agaricomycetes</taxon>
        <taxon>Agaricomycetidae</taxon>
        <taxon>Agaricales</taxon>
        <taxon>Marasmiineae</taxon>
        <taxon>Physalacriaceae</taxon>
        <taxon>Desarmillaria</taxon>
    </lineage>
</organism>
<reference evidence="2" key="1">
    <citation type="submission" date="2023-06" db="EMBL/GenBank/DDBJ databases">
        <authorList>
            <consortium name="Lawrence Berkeley National Laboratory"/>
            <person name="Ahrendt S."/>
            <person name="Sahu N."/>
            <person name="Indic B."/>
            <person name="Wong-Bajracharya J."/>
            <person name="Merenyi Z."/>
            <person name="Ke H.-M."/>
            <person name="Monk M."/>
            <person name="Kocsube S."/>
            <person name="Drula E."/>
            <person name="Lipzen A."/>
            <person name="Balint B."/>
            <person name="Henrissat B."/>
            <person name="Andreopoulos B."/>
            <person name="Martin F.M."/>
            <person name="Harder C.B."/>
            <person name="Rigling D."/>
            <person name="Ford K.L."/>
            <person name="Foster G.D."/>
            <person name="Pangilinan J."/>
            <person name="Papanicolaou A."/>
            <person name="Barry K."/>
            <person name="LaButti K."/>
            <person name="Viragh M."/>
            <person name="Koriabine M."/>
            <person name="Yan M."/>
            <person name="Riley R."/>
            <person name="Champramary S."/>
            <person name="Plett K.L."/>
            <person name="Tsai I.J."/>
            <person name="Slot J."/>
            <person name="Sipos G."/>
            <person name="Plett J."/>
            <person name="Nagy L.G."/>
            <person name="Grigoriev I.V."/>
        </authorList>
    </citation>
    <scope>NUCLEOTIDE SEQUENCE</scope>
    <source>
        <strain evidence="2">CCBAS 213</strain>
    </source>
</reference>
<accession>A0AA39JNL5</accession>
<feature type="compositionally biased region" description="Basic and acidic residues" evidence="1">
    <location>
        <begin position="77"/>
        <end position="88"/>
    </location>
</feature>
<dbReference type="Proteomes" id="UP001175211">
    <property type="component" value="Unassembled WGS sequence"/>
</dbReference>